<dbReference type="EMBL" id="AMRI01000001">
    <property type="protein sequence ID" value="EKE77870.1"/>
    <property type="molecule type" value="Genomic_DNA"/>
</dbReference>
<comment type="caution">
    <text evidence="1">The sequence shown here is derived from an EMBL/GenBank/DDBJ whole genome shotgun (WGS) entry which is preliminary data.</text>
</comment>
<proteinExistence type="predicted"/>
<dbReference type="AlphaFoldDB" id="K2KKE7"/>
<sequence>MFTEVPVKDDSKSQVVSVRLSAEQLEFLNRLKAEMEGDLEAEVSMATVVRRILSRYISKHQQHRGDDRLRRLEALEQRVAILEAKWEDRHE</sequence>
<organism evidence="1 2">
    <name type="scientific">Gallaecimonas xiamenensis 3-C-1</name>
    <dbReference type="NCBI Taxonomy" id="745411"/>
    <lineage>
        <taxon>Bacteria</taxon>
        <taxon>Pseudomonadati</taxon>
        <taxon>Pseudomonadota</taxon>
        <taxon>Gammaproteobacteria</taxon>
        <taxon>Enterobacterales</taxon>
        <taxon>Gallaecimonadaceae</taxon>
        <taxon>Gallaecimonas</taxon>
    </lineage>
</organism>
<name>K2KKE7_9GAMM</name>
<protein>
    <recommendedName>
        <fullName evidence="3">Ribbon-helix-helix protein CopG domain-containing protein</fullName>
    </recommendedName>
</protein>
<dbReference type="Proteomes" id="UP000006755">
    <property type="component" value="Unassembled WGS sequence"/>
</dbReference>
<evidence type="ECO:0008006" key="3">
    <source>
        <dbReference type="Google" id="ProtNLM"/>
    </source>
</evidence>
<gene>
    <name evidence="1" type="ORF">B3C1_00380</name>
</gene>
<keyword evidence="2" id="KW-1185">Reference proteome</keyword>
<accession>K2KKE7</accession>
<reference evidence="1 2" key="1">
    <citation type="journal article" date="2012" name="J. Bacteriol.">
        <title>Genome Sequence of Gallaecimonas xiamenensis Type Strain 3-C-1.</title>
        <authorList>
            <person name="Lai Q."/>
            <person name="Wang L."/>
            <person name="Wang W."/>
            <person name="Shao Z."/>
        </authorList>
    </citation>
    <scope>NUCLEOTIDE SEQUENCE [LARGE SCALE GENOMIC DNA]</scope>
    <source>
        <strain evidence="1 2">3-C-1</strain>
    </source>
</reference>
<evidence type="ECO:0000313" key="2">
    <source>
        <dbReference type="Proteomes" id="UP000006755"/>
    </source>
</evidence>
<evidence type="ECO:0000313" key="1">
    <source>
        <dbReference type="EMBL" id="EKE77870.1"/>
    </source>
</evidence>
<dbReference type="STRING" id="745411.B3C1_00380"/>